<accession>A0AAW2IX87</accession>
<feature type="compositionally biased region" description="Low complexity" evidence="1">
    <location>
        <begin position="99"/>
        <end position="120"/>
    </location>
</feature>
<organism evidence="2">
    <name type="scientific">Sesamum angustifolium</name>
    <dbReference type="NCBI Taxonomy" id="2727405"/>
    <lineage>
        <taxon>Eukaryota</taxon>
        <taxon>Viridiplantae</taxon>
        <taxon>Streptophyta</taxon>
        <taxon>Embryophyta</taxon>
        <taxon>Tracheophyta</taxon>
        <taxon>Spermatophyta</taxon>
        <taxon>Magnoliopsida</taxon>
        <taxon>eudicotyledons</taxon>
        <taxon>Gunneridae</taxon>
        <taxon>Pentapetalae</taxon>
        <taxon>asterids</taxon>
        <taxon>lamiids</taxon>
        <taxon>Lamiales</taxon>
        <taxon>Pedaliaceae</taxon>
        <taxon>Sesamum</taxon>
    </lineage>
</organism>
<evidence type="ECO:0000313" key="2">
    <source>
        <dbReference type="EMBL" id="KAL0286423.1"/>
    </source>
</evidence>
<reference evidence="2" key="1">
    <citation type="submission" date="2020-06" db="EMBL/GenBank/DDBJ databases">
        <authorList>
            <person name="Li T."/>
            <person name="Hu X."/>
            <person name="Zhang T."/>
            <person name="Song X."/>
            <person name="Zhang H."/>
            <person name="Dai N."/>
            <person name="Sheng W."/>
            <person name="Hou X."/>
            <person name="Wei L."/>
        </authorList>
    </citation>
    <scope>NUCLEOTIDE SEQUENCE</scope>
    <source>
        <strain evidence="2">G01</strain>
        <tissue evidence="2">Leaf</tissue>
    </source>
</reference>
<gene>
    <name evidence="2" type="ORF">Sangu_2733000</name>
</gene>
<proteinExistence type="predicted"/>
<dbReference type="AlphaFoldDB" id="A0AAW2IX87"/>
<dbReference type="EMBL" id="JACGWK010001539">
    <property type="protein sequence ID" value="KAL0286423.1"/>
    <property type="molecule type" value="Genomic_DNA"/>
</dbReference>
<protein>
    <submittedName>
        <fullName evidence="2">Uncharacterized protein</fullName>
    </submittedName>
</protein>
<feature type="region of interest" description="Disordered" evidence="1">
    <location>
        <begin position="96"/>
        <end position="120"/>
    </location>
</feature>
<name>A0AAW2IX87_9LAMI</name>
<comment type="caution">
    <text evidence="2">The sequence shown here is derived from an EMBL/GenBank/DDBJ whole genome shotgun (WGS) entry which is preliminary data.</text>
</comment>
<evidence type="ECO:0000256" key="1">
    <source>
        <dbReference type="SAM" id="MobiDB-lite"/>
    </source>
</evidence>
<sequence>MRLCEPPAGQVARSPARCRLDRIRRTACGACFPGLRAVPRVLFGPRPRRALRRRALLYPARAYQPRRLPARGAPGRARPERFFRIRRERIKELALSPTAARASGRSRSRAGLGRSRAPSSQGVGRLARCRLFVVFCQKHPDRGAASGVGPARTSVPIHG</sequence>
<reference evidence="2" key="2">
    <citation type="journal article" date="2024" name="Plant">
        <title>Genomic evolution and insights into agronomic trait innovations of Sesamum species.</title>
        <authorList>
            <person name="Miao H."/>
            <person name="Wang L."/>
            <person name="Qu L."/>
            <person name="Liu H."/>
            <person name="Sun Y."/>
            <person name="Le M."/>
            <person name="Wang Q."/>
            <person name="Wei S."/>
            <person name="Zheng Y."/>
            <person name="Lin W."/>
            <person name="Duan Y."/>
            <person name="Cao H."/>
            <person name="Xiong S."/>
            <person name="Wang X."/>
            <person name="Wei L."/>
            <person name="Li C."/>
            <person name="Ma Q."/>
            <person name="Ju M."/>
            <person name="Zhao R."/>
            <person name="Li G."/>
            <person name="Mu C."/>
            <person name="Tian Q."/>
            <person name="Mei H."/>
            <person name="Zhang T."/>
            <person name="Gao T."/>
            <person name="Zhang H."/>
        </authorList>
    </citation>
    <scope>NUCLEOTIDE SEQUENCE</scope>
    <source>
        <strain evidence="2">G01</strain>
    </source>
</reference>